<dbReference type="Gene3D" id="3.30.70.920">
    <property type="match status" value="2"/>
</dbReference>
<dbReference type="EMBL" id="OCNJ01000001">
    <property type="protein sequence ID" value="SOD90801.1"/>
    <property type="molecule type" value="Genomic_DNA"/>
</dbReference>
<dbReference type="Proteomes" id="UP000219621">
    <property type="component" value="Unassembled WGS sequence"/>
</dbReference>
<protein>
    <submittedName>
        <fullName evidence="5">DNA-binding transcriptional regulator, Lrp family</fullName>
    </submittedName>
</protein>
<evidence type="ECO:0000256" key="1">
    <source>
        <dbReference type="ARBA" id="ARBA00023015"/>
    </source>
</evidence>
<dbReference type="AlphaFoldDB" id="A0A286G5I8"/>
<dbReference type="GO" id="GO:0006355">
    <property type="term" value="P:regulation of DNA-templated transcription"/>
    <property type="evidence" value="ECO:0007669"/>
    <property type="project" value="UniProtKB-ARBA"/>
</dbReference>
<feature type="domain" description="HTH asnC-type" evidence="4">
    <location>
        <begin position="181"/>
        <end position="270"/>
    </location>
</feature>
<dbReference type="InterPro" id="IPR036390">
    <property type="entry name" value="WH_DNA-bd_sf"/>
</dbReference>
<reference evidence="5 6" key="1">
    <citation type="submission" date="2017-09" db="EMBL/GenBank/DDBJ databases">
        <authorList>
            <person name="Ehlers B."/>
            <person name="Leendertz F.H."/>
        </authorList>
    </citation>
    <scope>NUCLEOTIDE SEQUENCE [LARGE SCALE GENOMIC DNA]</scope>
    <source>
        <strain evidence="5 6">USBA 140</strain>
    </source>
</reference>
<dbReference type="CDD" id="cd00090">
    <property type="entry name" value="HTH_ARSR"/>
    <property type="match status" value="1"/>
</dbReference>
<sequence>MARKVKLDELNLRMLAALQTQARLTSGELSELLGLSQSACLERWRKLEKCGAIRRYRTDIDLDRLTPNVRVFAEVTLEDQRPEDFKAFLDVLNACPEVVAAYRISGPFDVMVCFVCRDVKRYHELSEHLIETVPGIAKFTGHVVLGRTKSYGGYPLGDLSGLDLPPPAPAPRPAEEAPLKLDQMHLKILQCLQTEGRISNLALAERVALSPSPCLERVKRLEAHGYIGQYVTEIDLDVCLPHVYLMAEVTLESHYTSDFKRFEERVRGIPEIISCYKIAGPYDYTMDIICRDMNHFRELEDYLTGRDMALAKLRFHVVLQRMKLFSGFPLERLTGG</sequence>
<evidence type="ECO:0000256" key="2">
    <source>
        <dbReference type="ARBA" id="ARBA00023125"/>
    </source>
</evidence>
<dbReference type="GO" id="GO:0043200">
    <property type="term" value="P:response to amino acid"/>
    <property type="evidence" value="ECO:0007669"/>
    <property type="project" value="TreeGrafter"/>
</dbReference>
<dbReference type="SUPFAM" id="SSF46785">
    <property type="entry name" value="Winged helix' DNA-binding domain"/>
    <property type="match status" value="2"/>
</dbReference>
<dbReference type="PROSITE" id="PS00519">
    <property type="entry name" value="HTH_ASNC_1"/>
    <property type="match status" value="1"/>
</dbReference>
<dbReference type="RefSeq" id="WP_245913344.1">
    <property type="nucleotide sequence ID" value="NZ_OCNJ01000001.1"/>
</dbReference>
<dbReference type="InterPro" id="IPR011008">
    <property type="entry name" value="Dimeric_a/b-barrel"/>
</dbReference>
<proteinExistence type="predicted"/>
<dbReference type="Pfam" id="PF01037">
    <property type="entry name" value="AsnC_trans_reg"/>
    <property type="match status" value="2"/>
</dbReference>
<evidence type="ECO:0000256" key="3">
    <source>
        <dbReference type="ARBA" id="ARBA00023163"/>
    </source>
</evidence>
<dbReference type="PROSITE" id="PS50956">
    <property type="entry name" value="HTH_ASNC_2"/>
    <property type="match status" value="2"/>
</dbReference>
<evidence type="ECO:0000313" key="6">
    <source>
        <dbReference type="Proteomes" id="UP000219621"/>
    </source>
</evidence>
<dbReference type="SMART" id="SM00344">
    <property type="entry name" value="HTH_ASNC"/>
    <property type="match status" value="2"/>
</dbReference>
<evidence type="ECO:0000259" key="4">
    <source>
        <dbReference type="PROSITE" id="PS50956"/>
    </source>
</evidence>
<keyword evidence="2 5" id="KW-0238">DNA-binding</keyword>
<dbReference type="GO" id="GO:0005829">
    <property type="term" value="C:cytosol"/>
    <property type="evidence" value="ECO:0007669"/>
    <property type="project" value="TreeGrafter"/>
</dbReference>
<dbReference type="PANTHER" id="PTHR30154:SF34">
    <property type="entry name" value="TRANSCRIPTIONAL REGULATOR AZLB"/>
    <property type="match status" value="1"/>
</dbReference>
<organism evidence="5 6">
    <name type="scientific">Caenispirillum bisanense</name>
    <dbReference type="NCBI Taxonomy" id="414052"/>
    <lineage>
        <taxon>Bacteria</taxon>
        <taxon>Pseudomonadati</taxon>
        <taxon>Pseudomonadota</taxon>
        <taxon>Alphaproteobacteria</taxon>
        <taxon>Rhodospirillales</taxon>
        <taxon>Novispirillaceae</taxon>
        <taxon>Caenispirillum</taxon>
    </lineage>
</organism>
<dbReference type="InterPro" id="IPR019888">
    <property type="entry name" value="Tscrpt_reg_AsnC-like"/>
</dbReference>
<dbReference type="Gene3D" id="1.10.10.10">
    <property type="entry name" value="Winged helix-like DNA-binding domain superfamily/Winged helix DNA-binding domain"/>
    <property type="match status" value="2"/>
</dbReference>
<dbReference type="InterPro" id="IPR019887">
    <property type="entry name" value="Tscrpt_reg_AsnC/Lrp_C"/>
</dbReference>
<name>A0A286G5I8_9PROT</name>
<keyword evidence="3" id="KW-0804">Transcription</keyword>
<feature type="domain" description="HTH asnC-type" evidence="4">
    <location>
        <begin position="7"/>
        <end position="70"/>
    </location>
</feature>
<dbReference type="InterPro" id="IPR019885">
    <property type="entry name" value="Tscrpt_reg_HTH_AsnC-type_CS"/>
</dbReference>
<keyword evidence="1" id="KW-0805">Transcription regulation</keyword>
<dbReference type="InterPro" id="IPR000485">
    <property type="entry name" value="AsnC-type_HTH_dom"/>
</dbReference>
<dbReference type="PRINTS" id="PR00033">
    <property type="entry name" value="HTHASNC"/>
</dbReference>
<dbReference type="Pfam" id="PF13404">
    <property type="entry name" value="HTH_AsnC-type"/>
    <property type="match status" value="1"/>
</dbReference>
<dbReference type="SUPFAM" id="SSF54909">
    <property type="entry name" value="Dimeric alpha+beta barrel"/>
    <property type="match status" value="2"/>
</dbReference>
<gene>
    <name evidence="5" type="ORF">SAMN05421508_101665</name>
</gene>
<dbReference type="Pfam" id="PF13412">
    <property type="entry name" value="HTH_24"/>
    <property type="match status" value="1"/>
</dbReference>
<dbReference type="InterPro" id="IPR036388">
    <property type="entry name" value="WH-like_DNA-bd_sf"/>
</dbReference>
<dbReference type="PANTHER" id="PTHR30154">
    <property type="entry name" value="LEUCINE-RESPONSIVE REGULATORY PROTEIN"/>
    <property type="match status" value="1"/>
</dbReference>
<keyword evidence="6" id="KW-1185">Reference proteome</keyword>
<accession>A0A286G5I8</accession>
<dbReference type="InterPro" id="IPR011991">
    <property type="entry name" value="ArsR-like_HTH"/>
</dbReference>
<dbReference type="GO" id="GO:0043565">
    <property type="term" value="F:sequence-specific DNA binding"/>
    <property type="evidence" value="ECO:0007669"/>
    <property type="project" value="InterPro"/>
</dbReference>
<evidence type="ECO:0000313" key="5">
    <source>
        <dbReference type="EMBL" id="SOD90801.1"/>
    </source>
</evidence>